<dbReference type="AlphaFoldDB" id="A0AB34GT82"/>
<evidence type="ECO:0000313" key="2">
    <source>
        <dbReference type="EMBL" id="KAJ8783288.1"/>
    </source>
</evidence>
<name>A0AB34GT82_ESCRO</name>
<reference evidence="2 3" key="1">
    <citation type="submission" date="2022-11" db="EMBL/GenBank/DDBJ databases">
        <title>Whole genome sequence of Eschrichtius robustus ER-17-0199.</title>
        <authorList>
            <person name="Bruniche-Olsen A."/>
            <person name="Black A.N."/>
            <person name="Fields C.J."/>
            <person name="Walden K."/>
            <person name="Dewoody J.A."/>
        </authorList>
    </citation>
    <scope>NUCLEOTIDE SEQUENCE [LARGE SCALE GENOMIC DNA]</scope>
    <source>
        <strain evidence="2">ER-17-0199</strain>
        <tissue evidence="2">Blubber</tissue>
    </source>
</reference>
<feature type="compositionally biased region" description="Pro residues" evidence="1">
    <location>
        <begin position="154"/>
        <end position="163"/>
    </location>
</feature>
<comment type="caution">
    <text evidence="2">The sequence shown here is derived from an EMBL/GenBank/DDBJ whole genome shotgun (WGS) entry which is preliminary data.</text>
</comment>
<dbReference type="Proteomes" id="UP001159641">
    <property type="component" value="Unassembled WGS sequence"/>
</dbReference>
<evidence type="ECO:0000313" key="3">
    <source>
        <dbReference type="Proteomes" id="UP001159641"/>
    </source>
</evidence>
<organism evidence="2 3">
    <name type="scientific">Eschrichtius robustus</name>
    <name type="common">California gray whale</name>
    <name type="synonym">Eschrichtius gibbosus</name>
    <dbReference type="NCBI Taxonomy" id="9764"/>
    <lineage>
        <taxon>Eukaryota</taxon>
        <taxon>Metazoa</taxon>
        <taxon>Chordata</taxon>
        <taxon>Craniata</taxon>
        <taxon>Vertebrata</taxon>
        <taxon>Euteleostomi</taxon>
        <taxon>Mammalia</taxon>
        <taxon>Eutheria</taxon>
        <taxon>Laurasiatheria</taxon>
        <taxon>Artiodactyla</taxon>
        <taxon>Whippomorpha</taxon>
        <taxon>Cetacea</taxon>
        <taxon>Mysticeti</taxon>
        <taxon>Eschrichtiidae</taxon>
        <taxon>Eschrichtius</taxon>
    </lineage>
</organism>
<sequence>MLISLTEIPKGRFHQAFQQCARGHQRRSEGPLAVCHCVLRPQAGVREQRRGQGVLGQKLDRGWRGRAEDEEGLRAGGGSLSEDPRKQPNKVSSYATLFAQALPRDAHSTPYYYARPQTLPLNYQDRSAAPAQSSGSLGSSGVGSGSACALCGPAPTPQPLLPG</sequence>
<accession>A0AB34GT82</accession>
<dbReference type="EMBL" id="JAIQCJ010002088">
    <property type="protein sequence ID" value="KAJ8783288.1"/>
    <property type="molecule type" value="Genomic_DNA"/>
</dbReference>
<feature type="region of interest" description="Disordered" evidence="1">
    <location>
        <begin position="124"/>
        <end position="163"/>
    </location>
</feature>
<keyword evidence="3" id="KW-1185">Reference proteome</keyword>
<feature type="region of interest" description="Disordered" evidence="1">
    <location>
        <begin position="49"/>
        <end position="92"/>
    </location>
</feature>
<feature type="compositionally biased region" description="Low complexity" evidence="1">
    <location>
        <begin position="127"/>
        <end position="137"/>
    </location>
</feature>
<protein>
    <submittedName>
        <fullName evidence="2">Uncharacterized protein</fullName>
    </submittedName>
</protein>
<evidence type="ECO:0000256" key="1">
    <source>
        <dbReference type="SAM" id="MobiDB-lite"/>
    </source>
</evidence>
<feature type="compositionally biased region" description="Basic and acidic residues" evidence="1">
    <location>
        <begin position="58"/>
        <end position="67"/>
    </location>
</feature>
<proteinExistence type="predicted"/>
<gene>
    <name evidence="2" type="ORF">J1605_009371</name>
</gene>